<comment type="pathway">
    <text evidence="8">Carotenoid biosynthesis; staphyloxanthin biosynthesis; staphyloxanthin from farnesyl diphosphate: step 4/5.</text>
</comment>
<dbReference type="PANTHER" id="PTHR43646">
    <property type="entry name" value="GLYCOSYLTRANSFERASE"/>
    <property type="match status" value="1"/>
</dbReference>
<dbReference type="GO" id="GO:0016757">
    <property type="term" value="F:glycosyltransferase activity"/>
    <property type="evidence" value="ECO:0007669"/>
    <property type="project" value="UniProtKB-KW"/>
</dbReference>
<feature type="domain" description="Glycosyltransferase 2-like" evidence="11">
    <location>
        <begin position="26"/>
        <end position="130"/>
    </location>
</feature>
<evidence type="ECO:0000256" key="7">
    <source>
        <dbReference type="ARBA" id="ARBA00037281"/>
    </source>
</evidence>
<comment type="subcellular location">
    <subcellularLocation>
        <location evidence="1">Cell membrane</location>
    </subcellularLocation>
</comment>
<accession>A0A4Q9E0S3</accession>
<sequence>MEQELRRLAKASQGPVAQNSSQPAVSVIIPVINERRTLSGVIRQAFRIHEKTEVIVVANGSSDETMQLAARLGAKVLRFSETLGHDVGRAVGAREAKGDILLFLDADMVIPVRELRHYVHAVQHGVDIALNQYSGQTSKKQVHRVVEAKHTLNAILGRPDLKGCSLTAIPHAIRRETAGAIGFEQLAVPPKAQAIAVAKGFKVEAVHFVNVARLNPLRKTVRKGDPIGDLILGDHLEAIRWLIAERGSRAGKSDMGRRRDLVR</sequence>
<keyword evidence="2" id="KW-1003">Cell membrane</keyword>
<evidence type="ECO:0000256" key="6">
    <source>
        <dbReference type="ARBA" id="ARBA00023136"/>
    </source>
</evidence>
<gene>
    <name evidence="12" type="ORF">EYB31_01750</name>
</gene>
<evidence type="ECO:0000256" key="8">
    <source>
        <dbReference type="ARBA" id="ARBA00037904"/>
    </source>
</evidence>
<evidence type="ECO:0000256" key="2">
    <source>
        <dbReference type="ARBA" id="ARBA00022475"/>
    </source>
</evidence>
<evidence type="ECO:0000256" key="1">
    <source>
        <dbReference type="ARBA" id="ARBA00004236"/>
    </source>
</evidence>
<protein>
    <recommendedName>
        <fullName evidence="10">4,4'-diaponeurosporenoate glycosyltransferase</fullName>
    </recommendedName>
</protein>
<comment type="similarity">
    <text evidence="9">Belongs to the glycosyltransferase 2 family. CrtQ subfamily.</text>
</comment>
<keyword evidence="4 12" id="KW-0808">Transferase</keyword>
<keyword evidence="13" id="KW-1185">Reference proteome</keyword>
<keyword evidence="3" id="KW-0328">Glycosyltransferase</keyword>
<evidence type="ECO:0000256" key="3">
    <source>
        <dbReference type="ARBA" id="ARBA00022676"/>
    </source>
</evidence>
<organism evidence="12 13">
    <name type="scientific">Paenibacillus thalictri</name>
    <dbReference type="NCBI Taxonomy" id="2527873"/>
    <lineage>
        <taxon>Bacteria</taxon>
        <taxon>Bacillati</taxon>
        <taxon>Bacillota</taxon>
        <taxon>Bacilli</taxon>
        <taxon>Bacillales</taxon>
        <taxon>Paenibacillaceae</taxon>
        <taxon>Paenibacillus</taxon>
    </lineage>
</organism>
<proteinExistence type="inferred from homology"/>
<dbReference type="AlphaFoldDB" id="A0A4Q9E0S3"/>
<evidence type="ECO:0000256" key="10">
    <source>
        <dbReference type="ARBA" id="ARBA00040345"/>
    </source>
</evidence>
<dbReference type="EMBL" id="SIRE01000002">
    <property type="protein sequence ID" value="TBL81743.1"/>
    <property type="molecule type" value="Genomic_DNA"/>
</dbReference>
<evidence type="ECO:0000259" key="11">
    <source>
        <dbReference type="Pfam" id="PF00535"/>
    </source>
</evidence>
<keyword evidence="5" id="KW-0125">Carotenoid biosynthesis</keyword>
<comment type="function">
    <text evidence="7">Catalyzes the glycosylation of 4,4'-diaponeurosporenoate, i.e. the esterification of glucose at the C1'' position with the carboxyl group of 4,4'-diaponeurosporenic acid, to form glycosyl-4,4'-diaponeurosporenoate. This is a step in the biosynthesis of staphyloxanthin, an orange pigment present in most staphylococci strains.</text>
</comment>
<evidence type="ECO:0000256" key="5">
    <source>
        <dbReference type="ARBA" id="ARBA00022746"/>
    </source>
</evidence>
<evidence type="ECO:0000313" key="13">
    <source>
        <dbReference type="Proteomes" id="UP000293142"/>
    </source>
</evidence>
<dbReference type="SUPFAM" id="SSF53448">
    <property type="entry name" value="Nucleotide-diphospho-sugar transferases"/>
    <property type="match status" value="1"/>
</dbReference>
<keyword evidence="6" id="KW-0472">Membrane</keyword>
<dbReference type="GO" id="GO:0016117">
    <property type="term" value="P:carotenoid biosynthetic process"/>
    <property type="evidence" value="ECO:0007669"/>
    <property type="project" value="UniProtKB-KW"/>
</dbReference>
<evidence type="ECO:0000256" key="9">
    <source>
        <dbReference type="ARBA" id="ARBA00038120"/>
    </source>
</evidence>
<dbReference type="InterPro" id="IPR001173">
    <property type="entry name" value="Glyco_trans_2-like"/>
</dbReference>
<dbReference type="Pfam" id="PF00535">
    <property type="entry name" value="Glycos_transf_2"/>
    <property type="match status" value="1"/>
</dbReference>
<dbReference type="OrthoDB" id="2902148at2"/>
<dbReference type="InterPro" id="IPR029044">
    <property type="entry name" value="Nucleotide-diphossugar_trans"/>
</dbReference>
<dbReference type="Proteomes" id="UP000293142">
    <property type="component" value="Unassembled WGS sequence"/>
</dbReference>
<comment type="caution">
    <text evidence="12">The sequence shown here is derived from an EMBL/GenBank/DDBJ whole genome shotgun (WGS) entry which is preliminary data.</text>
</comment>
<reference evidence="12 13" key="1">
    <citation type="submission" date="2019-02" db="EMBL/GenBank/DDBJ databases">
        <title>Paenibacillus sp. nov., isolated from surface-sterilized tissue of Thalictrum simplex L.</title>
        <authorList>
            <person name="Tuo L."/>
        </authorList>
    </citation>
    <scope>NUCLEOTIDE SEQUENCE [LARGE SCALE GENOMIC DNA]</scope>
    <source>
        <strain evidence="12 13">N2SHLJ1</strain>
    </source>
</reference>
<evidence type="ECO:0000256" key="4">
    <source>
        <dbReference type="ARBA" id="ARBA00022679"/>
    </source>
</evidence>
<dbReference type="Gene3D" id="3.90.550.10">
    <property type="entry name" value="Spore Coat Polysaccharide Biosynthesis Protein SpsA, Chain A"/>
    <property type="match status" value="1"/>
</dbReference>
<evidence type="ECO:0000313" key="12">
    <source>
        <dbReference type="EMBL" id="TBL81743.1"/>
    </source>
</evidence>
<name>A0A4Q9E0S3_9BACL</name>
<dbReference type="GO" id="GO:0005886">
    <property type="term" value="C:plasma membrane"/>
    <property type="evidence" value="ECO:0007669"/>
    <property type="project" value="UniProtKB-SubCell"/>
</dbReference>
<dbReference type="PANTHER" id="PTHR43646:SF2">
    <property type="entry name" value="GLYCOSYLTRANSFERASE 2-LIKE DOMAIN-CONTAINING PROTEIN"/>
    <property type="match status" value="1"/>
</dbReference>